<evidence type="ECO:0000313" key="3">
    <source>
        <dbReference type="Proteomes" id="UP001159641"/>
    </source>
</evidence>
<dbReference type="Proteomes" id="UP001159641">
    <property type="component" value="Unassembled WGS sequence"/>
</dbReference>
<evidence type="ECO:0000313" key="2">
    <source>
        <dbReference type="EMBL" id="KAJ8790545.1"/>
    </source>
</evidence>
<name>A0AB34HID3_ESCRO</name>
<keyword evidence="3" id="KW-1185">Reference proteome</keyword>
<accession>A0AB34HID3</accession>
<sequence>MLLTHVRSPFPAEMCHIRSLFSPSLNWCFLTPRISGLPSLPVFMFEAQPGPLFTKDLSRGAEKASLAGHSQSVGCDPKGCVCNNGNEFVGEIVPEPLKPSASGCLRQEVGPAEGSPWTALLPDHLLLGPAAKSQNSHPYIVDRHYSREQHYTDHGSNHHYRGSRDDFFYEERNHDGWSHDYDNRRDSGSDGKWHSSRH</sequence>
<dbReference type="AlphaFoldDB" id="A0AB34HID3"/>
<proteinExistence type="predicted"/>
<evidence type="ECO:0000256" key="1">
    <source>
        <dbReference type="SAM" id="MobiDB-lite"/>
    </source>
</evidence>
<gene>
    <name evidence="2" type="ORF">J1605_004518</name>
</gene>
<comment type="caution">
    <text evidence="2">The sequence shown here is derived from an EMBL/GenBank/DDBJ whole genome shotgun (WGS) entry which is preliminary data.</text>
</comment>
<organism evidence="2 3">
    <name type="scientific">Eschrichtius robustus</name>
    <name type="common">California gray whale</name>
    <name type="synonym">Eschrichtius gibbosus</name>
    <dbReference type="NCBI Taxonomy" id="9764"/>
    <lineage>
        <taxon>Eukaryota</taxon>
        <taxon>Metazoa</taxon>
        <taxon>Chordata</taxon>
        <taxon>Craniata</taxon>
        <taxon>Vertebrata</taxon>
        <taxon>Euteleostomi</taxon>
        <taxon>Mammalia</taxon>
        <taxon>Eutheria</taxon>
        <taxon>Laurasiatheria</taxon>
        <taxon>Artiodactyla</taxon>
        <taxon>Whippomorpha</taxon>
        <taxon>Cetacea</taxon>
        <taxon>Mysticeti</taxon>
        <taxon>Eschrichtiidae</taxon>
        <taxon>Eschrichtius</taxon>
    </lineage>
</organism>
<reference evidence="2 3" key="1">
    <citation type="submission" date="2022-11" db="EMBL/GenBank/DDBJ databases">
        <title>Whole genome sequence of Eschrichtius robustus ER-17-0199.</title>
        <authorList>
            <person name="Bruniche-Olsen A."/>
            <person name="Black A.N."/>
            <person name="Fields C.J."/>
            <person name="Walden K."/>
            <person name="Dewoody J.A."/>
        </authorList>
    </citation>
    <scope>NUCLEOTIDE SEQUENCE [LARGE SCALE GENOMIC DNA]</scope>
    <source>
        <strain evidence="2">ER-17-0199</strain>
        <tissue evidence="2">Blubber</tissue>
    </source>
</reference>
<feature type="region of interest" description="Disordered" evidence="1">
    <location>
        <begin position="178"/>
        <end position="198"/>
    </location>
</feature>
<protein>
    <submittedName>
        <fullName evidence="2">Uncharacterized protein</fullName>
    </submittedName>
</protein>
<dbReference type="EMBL" id="JAIQCJ010001354">
    <property type="protein sequence ID" value="KAJ8790545.1"/>
    <property type="molecule type" value="Genomic_DNA"/>
</dbReference>